<feature type="transmembrane region" description="Helical" evidence="12">
    <location>
        <begin position="6"/>
        <end position="27"/>
    </location>
</feature>
<keyword evidence="6 12" id="KW-1003">Cell membrane</keyword>
<keyword evidence="10 12" id="KW-1133">Transmembrane helix</keyword>
<evidence type="ECO:0000256" key="1">
    <source>
        <dbReference type="ARBA" id="ARBA00002442"/>
    </source>
</evidence>
<keyword evidence="8 12" id="KW-0812">Transmembrane</keyword>
<evidence type="ECO:0000313" key="13">
    <source>
        <dbReference type="EMBL" id="MBS7809887.1"/>
    </source>
</evidence>
<evidence type="ECO:0000256" key="6">
    <source>
        <dbReference type="ARBA" id="ARBA00022475"/>
    </source>
</evidence>
<comment type="function">
    <text evidence="1 12">Required for the export of heme to the periplasm for the biogenesis of c-type cytochromes.</text>
</comment>
<comment type="similarity">
    <text evidence="3 12">Belongs to the CcmD/CycX/HelD family.</text>
</comment>
<evidence type="ECO:0000256" key="12">
    <source>
        <dbReference type="RuleBase" id="RU363101"/>
    </source>
</evidence>
<evidence type="ECO:0000313" key="14">
    <source>
        <dbReference type="Proteomes" id="UP000766336"/>
    </source>
</evidence>
<comment type="caution">
    <text evidence="13">The sequence shown here is derived from an EMBL/GenBank/DDBJ whole genome shotgun (WGS) entry which is preliminary data.</text>
</comment>
<organism evidence="13 14">
    <name type="scientific">Roseococcus pinisoli</name>
    <dbReference type="NCBI Taxonomy" id="2835040"/>
    <lineage>
        <taxon>Bacteria</taxon>
        <taxon>Pseudomonadati</taxon>
        <taxon>Pseudomonadota</taxon>
        <taxon>Alphaproteobacteria</taxon>
        <taxon>Acetobacterales</taxon>
        <taxon>Roseomonadaceae</taxon>
        <taxon>Roseococcus</taxon>
    </lineage>
</organism>
<gene>
    <name evidence="13" type="primary">ccmD</name>
    <name evidence="13" type="ORF">KHU32_02995</name>
</gene>
<keyword evidence="11 12" id="KW-0472">Membrane</keyword>
<evidence type="ECO:0000256" key="11">
    <source>
        <dbReference type="ARBA" id="ARBA00023136"/>
    </source>
</evidence>
<sequence>MSTHWTYVAIAWGLAGAVFLALSTMSVTRYRRAKRLLSRLETRR</sequence>
<proteinExistence type="inferred from homology"/>
<evidence type="ECO:0000256" key="5">
    <source>
        <dbReference type="ARBA" id="ARBA00022448"/>
    </source>
</evidence>
<evidence type="ECO:0000256" key="2">
    <source>
        <dbReference type="ARBA" id="ARBA00004377"/>
    </source>
</evidence>
<keyword evidence="9 12" id="KW-0201">Cytochrome c-type biogenesis</keyword>
<evidence type="ECO:0000256" key="4">
    <source>
        <dbReference type="ARBA" id="ARBA00016461"/>
    </source>
</evidence>
<evidence type="ECO:0000256" key="10">
    <source>
        <dbReference type="ARBA" id="ARBA00022989"/>
    </source>
</evidence>
<dbReference type="Proteomes" id="UP000766336">
    <property type="component" value="Unassembled WGS sequence"/>
</dbReference>
<keyword evidence="5 12" id="KW-0813">Transport</keyword>
<dbReference type="Pfam" id="PF04995">
    <property type="entry name" value="CcmD"/>
    <property type="match status" value="1"/>
</dbReference>
<dbReference type="NCBIfam" id="TIGR03141">
    <property type="entry name" value="cytochro_ccmD"/>
    <property type="match status" value="1"/>
</dbReference>
<keyword evidence="7 12" id="KW-0997">Cell inner membrane</keyword>
<evidence type="ECO:0000256" key="7">
    <source>
        <dbReference type="ARBA" id="ARBA00022519"/>
    </source>
</evidence>
<dbReference type="InterPro" id="IPR007078">
    <property type="entry name" value="Haem_export_protD_CcmD"/>
</dbReference>
<protein>
    <recommendedName>
        <fullName evidence="4 12">Heme exporter protein D</fullName>
    </recommendedName>
</protein>
<dbReference type="EMBL" id="JAHCDA010000001">
    <property type="protein sequence ID" value="MBS7809887.1"/>
    <property type="molecule type" value="Genomic_DNA"/>
</dbReference>
<dbReference type="RefSeq" id="WP_213668542.1">
    <property type="nucleotide sequence ID" value="NZ_JAHCDA010000001.1"/>
</dbReference>
<reference evidence="13 14" key="1">
    <citation type="submission" date="2021-05" db="EMBL/GenBank/DDBJ databases">
        <title>Roseococcus sp. XZZS9, whole genome shotgun sequencing project.</title>
        <authorList>
            <person name="Zhao G."/>
            <person name="Shen L."/>
        </authorList>
    </citation>
    <scope>NUCLEOTIDE SEQUENCE [LARGE SCALE GENOMIC DNA]</scope>
    <source>
        <strain evidence="13 14">XZZS9</strain>
    </source>
</reference>
<accession>A0ABS5QAD8</accession>
<comment type="subcellular location">
    <subcellularLocation>
        <location evidence="2 12">Cell inner membrane</location>
        <topology evidence="2 12">Single-pass membrane protein</topology>
    </subcellularLocation>
</comment>
<evidence type="ECO:0000256" key="8">
    <source>
        <dbReference type="ARBA" id="ARBA00022692"/>
    </source>
</evidence>
<evidence type="ECO:0000256" key="9">
    <source>
        <dbReference type="ARBA" id="ARBA00022748"/>
    </source>
</evidence>
<name>A0ABS5QAD8_9PROT</name>
<keyword evidence="14" id="KW-1185">Reference proteome</keyword>
<evidence type="ECO:0000256" key="3">
    <source>
        <dbReference type="ARBA" id="ARBA00008741"/>
    </source>
</evidence>